<keyword evidence="8" id="KW-0460">Magnesium</keyword>
<evidence type="ECO:0000256" key="4">
    <source>
        <dbReference type="ARBA" id="ARBA00022705"/>
    </source>
</evidence>
<dbReference type="InterPro" id="IPR020084">
    <property type="entry name" value="NUDIX_hydrolase_CS"/>
</dbReference>
<comment type="catalytic activity">
    <reaction evidence="11">
        <text>8-oxo-GTP + H2O = 8-oxo-GMP + diphosphate + H(+)</text>
        <dbReference type="Rhea" id="RHEA:67616"/>
        <dbReference type="ChEBI" id="CHEBI:15377"/>
        <dbReference type="ChEBI" id="CHEBI:15378"/>
        <dbReference type="ChEBI" id="CHEBI:33019"/>
        <dbReference type="ChEBI" id="CHEBI:143553"/>
        <dbReference type="ChEBI" id="CHEBI:145694"/>
    </reaction>
</comment>
<accession>A0ABS0N4C5</accession>
<evidence type="ECO:0000256" key="2">
    <source>
        <dbReference type="ARBA" id="ARBA00005582"/>
    </source>
</evidence>
<feature type="domain" description="Nudix hydrolase" evidence="18">
    <location>
        <begin position="23"/>
        <end position="151"/>
    </location>
</feature>
<dbReference type="PROSITE" id="PS51462">
    <property type="entry name" value="NUDIX"/>
    <property type="match status" value="1"/>
</dbReference>
<dbReference type="SUPFAM" id="SSF55811">
    <property type="entry name" value="Nudix"/>
    <property type="match status" value="1"/>
</dbReference>
<dbReference type="Gene3D" id="3.90.79.10">
    <property type="entry name" value="Nucleoside Triphosphate Pyrophosphohydrolase"/>
    <property type="match status" value="1"/>
</dbReference>
<evidence type="ECO:0000313" key="19">
    <source>
        <dbReference type="EMBL" id="MBH5322821.1"/>
    </source>
</evidence>
<reference evidence="19 20" key="1">
    <citation type="submission" date="2020-11" db="EMBL/GenBank/DDBJ databases">
        <title>Erythrobacter sediminis sp. nov., a marine bacterium from a tidal flat of Garorim Bay.</title>
        <authorList>
            <person name="Kim D."/>
            <person name="Yoo Y."/>
            <person name="Kim J.-J."/>
        </authorList>
    </citation>
    <scope>NUCLEOTIDE SEQUENCE [LARGE SCALE GENOMIC DNA]</scope>
    <source>
        <strain evidence="19 20">JGD-13</strain>
    </source>
</reference>
<evidence type="ECO:0000256" key="10">
    <source>
        <dbReference type="ARBA" id="ARBA00035861"/>
    </source>
</evidence>
<gene>
    <name evidence="19" type="ORF">I5L03_09505</name>
</gene>
<dbReference type="PROSITE" id="PS00893">
    <property type="entry name" value="NUDIX_BOX"/>
    <property type="match status" value="1"/>
</dbReference>
<evidence type="ECO:0000256" key="9">
    <source>
        <dbReference type="ARBA" id="ARBA00023204"/>
    </source>
</evidence>
<keyword evidence="20" id="KW-1185">Reference proteome</keyword>
<evidence type="ECO:0000256" key="13">
    <source>
        <dbReference type="ARBA" id="ARBA00040794"/>
    </source>
</evidence>
<name>A0ABS0N4C5_9SPHN</name>
<organism evidence="19 20">
    <name type="scientific">Aurantiacibacter sediminis</name>
    <dbReference type="NCBI Taxonomy" id="2793064"/>
    <lineage>
        <taxon>Bacteria</taxon>
        <taxon>Pseudomonadati</taxon>
        <taxon>Pseudomonadota</taxon>
        <taxon>Alphaproteobacteria</taxon>
        <taxon>Sphingomonadales</taxon>
        <taxon>Erythrobacteraceae</taxon>
        <taxon>Aurantiacibacter</taxon>
    </lineage>
</organism>
<keyword evidence="5" id="KW-0479">Metal-binding</keyword>
<evidence type="ECO:0000256" key="7">
    <source>
        <dbReference type="ARBA" id="ARBA00022801"/>
    </source>
</evidence>
<keyword evidence="7 17" id="KW-0378">Hydrolase</keyword>
<dbReference type="InterPro" id="IPR015797">
    <property type="entry name" value="NUDIX_hydrolase-like_dom_sf"/>
</dbReference>
<dbReference type="RefSeq" id="WP_197921561.1">
    <property type="nucleotide sequence ID" value="NZ_CAWPTA010000008.1"/>
</dbReference>
<keyword evidence="9" id="KW-0234">DNA repair</keyword>
<comment type="cofactor">
    <cofactor evidence="1">
        <name>Mg(2+)</name>
        <dbReference type="ChEBI" id="CHEBI:18420"/>
    </cofactor>
</comment>
<evidence type="ECO:0000256" key="11">
    <source>
        <dbReference type="ARBA" id="ARBA00036904"/>
    </source>
</evidence>
<dbReference type="Pfam" id="PF00293">
    <property type="entry name" value="NUDIX"/>
    <property type="match status" value="1"/>
</dbReference>
<dbReference type="EMBL" id="JAEANY010000003">
    <property type="protein sequence ID" value="MBH5322821.1"/>
    <property type="molecule type" value="Genomic_DNA"/>
</dbReference>
<evidence type="ECO:0000256" key="12">
    <source>
        <dbReference type="ARBA" id="ARBA00038905"/>
    </source>
</evidence>
<dbReference type="InterPro" id="IPR000086">
    <property type="entry name" value="NUDIX_hydrolase_dom"/>
</dbReference>
<evidence type="ECO:0000256" key="17">
    <source>
        <dbReference type="RuleBase" id="RU003476"/>
    </source>
</evidence>
<evidence type="ECO:0000313" key="20">
    <source>
        <dbReference type="Proteomes" id="UP000602442"/>
    </source>
</evidence>
<evidence type="ECO:0000256" key="5">
    <source>
        <dbReference type="ARBA" id="ARBA00022723"/>
    </source>
</evidence>
<evidence type="ECO:0000256" key="1">
    <source>
        <dbReference type="ARBA" id="ARBA00001946"/>
    </source>
</evidence>
<evidence type="ECO:0000256" key="14">
    <source>
        <dbReference type="ARBA" id="ARBA00041592"/>
    </source>
</evidence>
<evidence type="ECO:0000256" key="16">
    <source>
        <dbReference type="ARBA" id="ARBA00042798"/>
    </source>
</evidence>
<dbReference type="PANTHER" id="PTHR47707:SF1">
    <property type="entry name" value="NUDIX HYDROLASE FAMILY PROTEIN"/>
    <property type="match status" value="1"/>
</dbReference>
<keyword evidence="4" id="KW-0235">DNA replication</keyword>
<proteinExistence type="inferred from homology"/>
<keyword evidence="3" id="KW-0515">Mutator protein</keyword>
<dbReference type="InterPro" id="IPR047127">
    <property type="entry name" value="MutT-like"/>
</dbReference>
<comment type="caution">
    <text evidence="19">The sequence shown here is derived from an EMBL/GenBank/DDBJ whole genome shotgun (WGS) entry which is preliminary data.</text>
</comment>
<evidence type="ECO:0000256" key="6">
    <source>
        <dbReference type="ARBA" id="ARBA00022763"/>
    </source>
</evidence>
<comment type="catalytic activity">
    <reaction evidence="10">
        <text>8-oxo-dGTP + H2O = 8-oxo-dGMP + diphosphate + H(+)</text>
        <dbReference type="Rhea" id="RHEA:31575"/>
        <dbReference type="ChEBI" id="CHEBI:15377"/>
        <dbReference type="ChEBI" id="CHEBI:15378"/>
        <dbReference type="ChEBI" id="CHEBI:33019"/>
        <dbReference type="ChEBI" id="CHEBI:63224"/>
        <dbReference type="ChEBI" id="CHEBI:77896"/>
        <dbReference type="EC" id="3.6.1.55"/>
    </reaction>
</comment>
<dbReference type="EC" id="3.6.1.55" evidence="12"/>
<dbReference type="PRINTS" id="PR00502">
    <property type="entry name" value="NUDIXFAMILY"/>
</dbReference>
<dbReference type="PANTHER" id="PTHR47707">
    <property type="entry name" value="8-OXO-DGTP DIPHOSPHATASE"/>
    <property type="match status" value="1"/>
</dbReference>
<dbReference type="InterPro" id="IPR020476">
    <property type="entry name" value="Nudix_hydrolase"/>
</dbReference>
<protein>
    <recommendedName>
        <fullName evidence="13">8-oxo-dGTP diphosphatase</fullName>
        <ecNumber evidence="12">3.6.1.55</ecNumber>
    </recommendedName>
    <alternativeName>
        <fullName evidence="16">7,8-dihydro-8-oxoguanine-triphosphatase</fullName>
    </alternativeName>
    <alternativeName>
        <fullName evidence="15">Mutator protein MutT</fullName>
    </alternativeName>
    <alternativeName>
        <fullName evidence="14">dGTP pyrophosphohydrolase</fullName>
    </alternativeName>
</protein>
<dbReference type="Proteomes" id="UP000602442">
    <property type="component" value="Unassembled WGS sequence"/>
</dbReference>
<evidence type="ECO:0000256" key="3">
    <source>
        <dbReference type="ARBA" id="ARBA00022457"/>
    </source>
</evidence>
<evidence type="ECO:0000256" key="15">
    <source>
        <dbReference type="ARBA" id="ARBA00041979"/>
    </source>
</evidence>
<evidence type="ECO:0000256" key="8">
    <source>
        <dbReference type="ARBA" id="ARBA00022842"/>
    </source>
</evidence>
<comment type="similarity">
    <text evidence="2 17">Belongs to the Nudix hydrolase family.</text>
</comment>
<sequence>MRENSQPEVNAKWAGILNVENIPTWLPVVALALRDGAGRLLLQQRAADKHHGGLWEFPGGKVEVSEKPRLALVREIDEELGLVLDPDRLEPAGFAEEEGARHIVLFLYSANSPNAEPVAMDGQQWGWFQLDEASQLPLAPMDRELLARLSP</sequence>
<evidence type="ECO:0000259" key="18">
    <source>
        <dbReference type="PROSITE" id="PS51462"/>
    </source>
</evidence>
<keyword evidence="6" id="KW-0227">DNA damage</keyword>